<protein>
    <submittedName>
        <fullName evidence="3">Mitochondrial protein</fullName>
    </submittedName>
</protein>
<dbReference type="InterPro" id="IPR013103">
    <property type="entry name" value="RVT_2"/>
</dbReference>
<keyword evidence="4" id="KW-1185">Reference proteome</keyword>
<comment type="caution">
    <text evidence="3">The sequence shown here is derived from an EMBL/GenBank/DDBJ whole genome shotgun (WGS) entry which is preliminary data.</text>
</comment>
<feature type="compositionally biased region" description="Basic and acidic residues" evidence="1">
    <location>
        <begin position="11"/>
        <end position="20"/>
    </location>
</feature>
<gene>
    <name evidence="3" type="ORF">Adt_29532</name>
</gene>
<feature type="domain" description="Reverse transcriptase Ty1/copia-type" evidence="2">
    <location>
        <begin position="130"/>
        <end position="182"/>
    </location>
</feature>
<dbReference type="EMBL" id="JBFOLK010000009">
    <property type="protein sequence ID" value="KAL2484776.1"/>
    <property type="molecule type" value="Genomic_DNA"/>
</dbReference>
<dbReference type="Proteomes" id="UP001604336">
    <property type="component" value="Unassembled WGS sequence"/>
</dbReference>
<feature type="region of interest" description="Disordered" evidence="1">
    <location>
        <begin position="1"/>
        <end position="60"/>
    </location>
</feature>
<evidence type="ECO:0000259" key="2">
    <source>
        <dbReference type="Pfam" id="PF07727"/>
    </source>
</evidence>
<dbReference type="Pfam" id="PF07727">
    <property type="entry name" value="RVT_2"/>
    <property type="match status" value="1"/>
</dbReference>
<proteinExistence type="predicted"/>
<evidence type="ECO:0000256" key="1">
    <source>
        <dbReference type="SAM" id="MobiDB-lite"/>
    </source>
</evidence>
<reference evidence="4" key="1">
    <citation type="submission" date="2024-07" db="EMBL/GenBank/DDBJ databases">
        <title>Two chromosome-level genome assemblies of Korean endemic species Abeliophyllum distichum and Forsythia ovata (Oleaceae).</title>
        <authorList>
            <person name="Jang H."/>
        </authorList>
    </citation>
    <scope>NUCLEOTIDE SEQUENCE [LARGE SCALE GENOMIC DNA]</scope>
</reference>
<dbReference type="AlphaFoldDB" id="A0ABD1R8M4"/>
<feature type="compositionally biased region" description="Acidic residues" evidence="1">
    <location>
        <begin position="46"/>
        <end position="55"/>
    </location>
</feature>
<evidence type="ECO:0000313" key="4">
    <source>
        <dbReference type="Proteomes" id="UP001604336"/>
    </source>
</evidence>
<sequence length="183" mass="21556">MPCLKETTSNLKERDIRIEVESSSLDNTEDMEERENMNHQEITLQNDEESTDDNADSATLPIDKYQLTRDRQRRQIRPPSRFNDDNFVSFLTYQELVENEPLSYDEAMKSKDSLNWKAAMKKEMSSLMQNNTWILVEKPKNQKVVDCKWIYKIKEGEGSINNVRFKARLVAKGFTQREGVDYF</sequence>
<organism evidence="3 4">
    <name type="scientific">Abeliophyllum distichum</name>
    <dbReference type="NCBI Taxonomy" id="126358"/>
    <lineage>
        <taxon>Eukaryota</taxon>
        <taxon>Viridiplantae</taxon>
        <taxon>Streptophyta</taxon>
        <taxon>Embryophyta</taxon>
        <taxon>Tracheophyta</taxon>
        <taxon>Spermatophyta</taxon>
        <taxon>Magnoliopsida</taxon>
        <taxon>eudicotyledons</taxon>
        <taxon>Gunneridae</taxon>
        <taxon>Pentapetalae</taxon>
        <taxon>asterids</taxon>
        <taxon>lamiids</taxon>
        <taxon>Lamiales</taxon>
        <taxon>Oleaceae</taxon>
        <taxon>Forsythieae</taxon>
        <taxon>Abeliophyllum</taxon>
    </lineage>
</organism>
<evidence type="ECO:0000313" key="3">
    <source>
        <dbReference type="EMBL" id="KAL2484776.1"/>
    </source>
</evidence>
<feature type="compositionally biased region" description="Polar residues" evidence="1">
    <location>
        <begin position="1"/>
        <end position="10"/>
    </location>
</feature>
<name>A0ABD1R8M4_9LAMI</name>
<accession>A0ABD1R8M4</accession>